<dbReference type="SMART" id="SM00342">
    <property type="entry name" value="HTH_ARAC"/>
    <property type="match status" value="1"/>
</dbReference>
<evidence type="ECO:0000259" key="4">
    <source>
        <dbReference type="PROSITE" id="PS01124"/>
    </source>
</evidence>
<dbReference type="PANTHER" id="PTHR43280">
    <property type="entry name" value="ARAC-FAMILY TRANSCRIPTIONAL REGULATOR"/>
    <property type="match status" value="1"/>
</dbReference>
<dbReference type="PRINTS" id="PR00032">
    <property type="entry name" value="HTHARAC"/>
</dbReference>
<dbReference type="InterPro" id="IPR018062">
    <property type="entry name" value="HTH_AraC-typ_CS"/>
</dbReference>
<dbReference type="GO" id="GO:0003700">
    <property type="term" value="F:DNA-binding transcription factor activity"/>
    <property type="evidence" value="ECO:0007669"/>
    <property type="project" value="InterPro"/>
</dbReference>
<dbReference type="PROSITE" id="PS00041">
    <property type="entry name" value="HTH_ARAC_FAMILY_1"/>
    <property type="match status" value="1"/>
</dbReference>
<dbReference type="InterPro" id="IPR009057">
    <property type="entry name" value="Homeodomain-like_sf"/>
</dbReference>
<gene>
    <name evidence="5" type="primary">yesS_5</name>
    <name evidence="5" type="ORF">DSM106044_04624</name>
</gene>
<organism evidence="5 6">
    <name type="scientific">Robinsoniella peoriensis</name>
    <dbReference type="NCBI Taxonomy" id="180332"/>
    <lineage>
        <taxon>Bacteria</taxon>
        <taxon>Bacillati</taxon>
        <taxon>Bacillota</taxon>
        <taxon>Clostridia</taxon>
        <taxon>Lachnospirales</taxon>
        <taxon>Lachnospiraceae</taxon>
        <taxon>Robinsoniella</taxon>
    </lineage>
</organism>
<accession>A0A4U8Q1D5</accession>
<dbReference type="InterPro" id="IPR020449">
    <property type="entry name" value="Tscrpt_reg_AraC-type_HTH"/>
</dbReference>
<keyword evidence="1" id="KW-0805">Transcription regulation</keyword>
<reference evidence="5 6" key="1">
    <citation type="journal article" date="2019" name="Anaerobe">
        <title>Detection of Robinsoniella peoriensis in multiple bone samples of a trauma patient.</title>
        <authorList>
            <person name="Schrottner P."/>
            <person name="Hartwich K."/>
            <person name="Bunk B."/>
            <person name="Schober I."/>
            <person name="Helbig S."/>
            <person name="Rudolph W.W."/>
            <person name="Gunzer F."/>
        </authorList>
    </citation>
    <scope>NUCLEOTIDE SEQUENCE [LARGE SCALE GENOMIC DNA]</scope>
    <source>
        <strain evidence="5 6">DSM 106044</strain>
    </source>
</reference>
<dbReference type="Pfam" id="PF12833">
    <property type="entry name" value="HTH_18"/>
    <property type="match status" value="1"/>
</dbReference>
<name>A0A4U8Q1D5_9FIRM</name>
<dbReference type="GO" id="GO:0043565">
    <property type="term" value="F:sequence-specific DNA binding"/>
    <property type="evidence" value="ECO:0007669"/>
    <property type="project" value="InterPro"/>
</dbReference>
<proteinExistence type="predicted"/>
<dbReference type="InterPro" id="IPR018060">
    <property type="entry name" value="HTH_AraC"/>
</dbReference>
<protein>
    <submittedName>
        <fullName evidence="5">HTH-type transcriptional regulator YesS</fullName>
    </submittedName>
</protein>
<evidence type="ECO:0000256" key="2">
    <source>
        <dbReference type="ARBA" id="ARBA00023125"/>
    </source>
</evidence>
<keyword evidence="3" id="KW-0804">Transcription</keyword>
<dbReference type="RefSeq" id="WP_138003760.1">
    <property type="nucleotide sequence ID" value="NZ_QGQD01000092.1"/>
</dbReference>
<keyword evidence="2" id="KW-0238">DNA-binding</keyword>
<evidence type="ECO:0000256" key="3">
    <source>
        <dbReference type="ARBA" id="ARBA00023163"/>
    </source>
</evidence>
<dbReference type="Gene3D" id="1.10.10.60">
    <property type="entry name" value="Homeodomain-like"/>
    <property type="match status" value="2"/>
</dbReference>
<evidence type="ECO:0000256" key="1">
    <source>
        <dbReference type="ARBA" id="ARBA00023015"/>
    </source>
</evidence>
<dbReference type="SUPFAM" id="SSF46689">
    <property type="entry name" value="Homeodomain-like"/>
    <property type="match status" value="1"/>
</dbReference>
<dbReference type="InterPro" id="IPR018771">
    <property type="entry name" value="PocR_dom"/>
</dbReference>
<dbReference type="Pfam" id="PF10114">
    <property type="entry name" value="PocR"/>
    <property type="match status" value="1"/>
</dbReference>
<dbReference type="Proteomes" id="UP000306509">
    <property type="component" value="Unassembled WGS sequence"/>
</dbReference>
<comment type="caution">
    <text evidence="5">The sequence shown here is derived from an EMBL/GenBank/DDBJ whole genome shotgun (WGS) entry which is preliminary data.</text>
</comment>
<dbReference type="PANTHER" id="PTHR43280:SF2">
    <property type="entry name" value="HTH-TYPE TRANSCRIPTIONAL REGULATOR EXSA"/>
    <property type="match status" value="1"/>
</dbReference>
<dbReference type="EMBL" id="QGQD01000092">
    <property type="protein sequence ID" value="TLC98514.1"/>
    <property type="molecule type" value="Genomic_DNA"/>
</dbReference>
<keyword evidence="6" id="KW-1185">Reference proteome</keyword>
<evidence type="ECO:0000313" key="6">
    <source>
        <dbReference type="Proteomes" id="UP000306509"/>
    </source>
</evidence>
<dbReference type="STRING" id="180332.GCA_000797495_03527"/>
<dbReference type="PROSITE" id="PS01124">
    <property type="entry name" value="HTH_ARAC_FAMILY_2"/>
    <property type="match status" value="1"/>
</dbReference>
<evidence type="ECO:0000313" key="5">
    <source>
        <dbReference type="EMBL" id="TLC98514.1"/>
    </source>
</evidence>
<dbReference type="AlphaFoldDB" id="A0A4U8Q1D5"/>
<feature type="domain" description="HTH araC/xylS-type" evidence="4">
    <location>
        <begin position="178"/>
        <end position="276"/>
    </location>
</feature>
<sequence>MNLNLDNKKLKELMKDFYTLTDIKMVLFDSDYHEILSFPNGHCEFCAIMHGNPVTRKHCIECNQNSFDYCRRNSELMVYECHAGLIEAAAPLKDNGIIIGYVMFGQISDISSREELFTNLRNVCEKYQIYQPGYEESFSKIKYKSREQILAAAKILEACTFYVLLKEMIFMEKEQFLHKLNLYIMGHISEDISVKDLCNVFKVSRSRLYEAAKQYLGVGIAEYIKQKRIEAAKDYLKNSGDPITEISEKAGFSDYNYFCRVFKKTVGMPAKKYRKIYQQDVTD</sequence>